<evidence type="ECO:0000313" key="3">
    <source>
        <dbReference type="Proteomes" id="UP000617426"/>
    </source>
</evidence>
<dbReference type="RefSeq" id="WP_184453806.1">
    <property type="nucleotide sequence ID" value="NZ_JACHMK010000001.1"/>
</dbReference>
<sequence>MTDAKGGEEETENSLYYPNIDAFVEQYLAPMYDLPKTQNRVWCRQWWRHEGAVIRLHALWLSWEETRVHESPGTMASWILNIADPMMAVLFNPTSGPFIGCSEDRGHESERPHSDGRLPCDPPPTGLFDPRQ</sequence>
<reference evidence="2" key="1">
    <citation type="submission" date="2020-08" db="EMBL/GenBank/DDBJ databases">
        <title>Sequencing the genomes of 1000 actinobacteria strains.</title>
        <authorList>
            <person name="Klenk H.-P."/>
        </authorList>
    </citation>
    <scope>NUCLEOTIDE SEQUENCE</scope>
    <source>
        <strain evidence="2">DSM 10695</strain>
    </source>
</reference>
<dbReference type="AlphaFoldDB" id="A0A923E8J8"/>
<protein>
    <recommendedName>
        <fullName evidence="4">DUF4913 domain-containing protein</fullName>
    </recommendedName>
</protein>
<feature type="compositionally biased region" description="Basic and acidic residues" evidence="1">
    <location>
        <begin position="102"/>
        <end position="118"/>
    </location>
</feature>
<organism evidence="2 3">
    <name type="scientific">Schaalia hyovaginalis</name>
    <dbReference type="NCBI Taxonomy" id="29316"/>
    <lineage>
        <taxon>Bacteria</taxon>
        <taxon>Bacillati</taxon>
        <taxon>Actinomycetota</taxon>
        <taxon>Actinomycetes</taxon>
        <taxon>Actinomycetales</taxon>
        <taxon>Actinomycetaceae</taxon>
        <taxon>Schaalia</taxon>
    </lineage>
</organism>
<accession>A0A923E8J8</accession>
<dbReference type="Proteomes" id="UP000617426">
    <property type="component" value="Unassembled WGS sequence"/>
</dbReference>
<feature type="region of interest" description="Disordered" evidence="1">
    <location>
        <begin position="100"/>
        <end position="132"/>
    </location>
</feature>
<dbReference type="Pfam" id="PF16259">
    <property type="entry name" value="DUF4913"/>
    <property type="match status" value="1"/>
</dbReference>
<name>A0A923E8J8_9ACTO</name>
<keyword evidence="3" id="KW-1185">Reference proteome</keyword>
<evidence type="ECO:0000256" key="1">
    <source>
        <dbReference type="SAM" id="MobiDB-lite"/>
    </source>
</evidence>
<comment type="caution">
    <text evidence="2">The sequence shown here is derived from an EMBL/GenBank/DDBJ whole genome shotgun (WGS) entry which is preliminary data.</text>
</comment>
<evidence type="ECO:0008006" key="4">
    <source>
        <dbReference type="Google" id="ProtNLM"/>
    </source>
</evidence>
<dbReference type="InterPro" id="IPR032584">
    <property type="entry name" value="DUF4913"/>
</dbReference>
<proteinExistence type="predicted"/>
<evidence type="ECO:0000313" key="2">
    <source>
        <dbReference type="EMBL" id="MBB6335444.1"/>
    </source>
</evidence>
<gene>
    <name evidence="2" type="ORF">HD592_002009</name>
</gene>
<dbReference type="EMBL" id="JACHMK010000001">
    <property type="protein sequence ID" value="MBB6335444.1"/>
    <property type="molecule type" value="Genomic_DNA"/>
</dbReference>